<dbReference type="AlphaFoldDB" id="A0A1H4SUZ0"/>
<evidence type="ECO:0000256" key="4">
    <source>
        <dbReference type="SAM" id="SignalP"/>
    </source>
</evidence>
<sequence>MKPEIPFAQKHLTGLNKVAIFSAWMMATATLSVTTSFSANAAAKDAKVILLTVSEECEYCSRHLQSFRQKAQEEGISLKVKITNFDPAEQASQVDQAIAERPDAIVLWPADASAIVPSLRKIKSAGIPLVVTNSLPDMKYSKFWDVYTGPNDKASGGSAAKAMEQGFNEKGYGEAGDVFLVVGVPGTPPQIGREEGFKQGLAADAPGIQIKGAQPGNWDQTKASEAASALFTQFGTKVKGVYAQADNMMAGVIVAAQRAGIDPSKLVLVGSNCSIEGVTAIESGTQYATVLQSPVQDGEYAAQAVVDLLNGKKPENVRYLPQQIITKANVSECNAAVGR</sequence>
<name>A0A1H4SUZ0_PSEJE</name>
<keyword evidence="3 4" id="KW-0732">Signal</keyword>
<dbReference type="GO" id="GO:0030246">
    <property type="term" value="F:carbohydrate binding"/>
    <property type="evidence" value="ECO:0007669"/>
    <property type="project" value="UniProtKB-ARBA"/>
</dbReference>
<dbReference type="Proteomes" id="UP000198542">
    <property type="component" value="Unassembled WGS sequence"/>
</dbReference>
<gene>
    <name evidence="6" type="ORF">SAMN04490187_4524</name>
</gene>
<dbReference type="Gene3D" id="3.40.50.2300">
    <property type="match status" value="2"/>
</dbReference>
<dbReference type="EMBL" id="FNTC01000002">
    <property type="protein sequence ID" value="SEC47878.1"/>
    <property type="molecule type" value="Genomic_DNA"/>
</dbReference>
<evidence type="ECO:0000313" key="6">
    <source>
        <dbReference type="EMBL" id="SEC47878.1"/>
    </source>
</evidence>
<evidence type="ECO:0000256" key="3">
    <source>
        <dbReference type="ARBA" id="ARBA00022729"/>
    </source>
</evidence>
<dbReference type="PANTHER" id="PTHR46847">
    <property type="entry name" value="D-ALLOSE-BINDING PERIPLASMIC PROTEIN-RELATED"/>
    <property type="match status" value="1"/>
</dbReference>
<protein>
    <submittedName>
        <fullName evidence="6">Monosaccharide ABC transporter substrate-binding protein, CUT2 family</fullName>
    </submittedName>
</protein>
<reference evidence="7" key="1">
    <citation type="submission" date="2016-10" db="EMBL/GenBank/DDBJ databases">
        <authorList>
            <person name="Varghese N."/>
            <person name="Submissions S."/>
        </authorList>
    </citation>
    <scope>NUCLEOTIDE SEQUENCE [LARGE SCALE GENOMIC DNA]</scope>
    <source>
        <strain evidence="7">BS3660</strain>
    </source>
</reference>
<feature type="signal peptide" evidence="4">
    <location>
        <begin position="1"/>
        <end position="41"/>
    </location>
</feature>
<feature type="chain" id="PRO_5011754123" evidence="4">
    <location>
        <begin position="42"/>
        <end position="339"/>
    </location>
</feature>
<comment type="similarity">
    <text evidence="2">Belongs to the bacterial solute-binding protein 2 family.</text>
</comment>
<evidence type="ECO:0000259" key="5">
    <source>
        <dbReference type="Pfam" id="PF13407"/>
    </source>
</evidence>
<accession>A0A1H4SUZ0</accession>
<dbReference type="InterPro" id="IPR025997">
    <property type="entry name" value="SBP_2_dom"/>
</dbReference>
<dbReference type="GO" id="GO:0030313">
    <property type="term" value="C:cell envelope"/>
    <property type="evidence" value="ECO:0007669"/>
    <property type="project" value="UniProtKB-SubCell"/>
</dbReference>
<dbReference type="CDD" id="cd01536">
    <property type="entry name" value="PBP1_ABC_sugar_binding-like"/>
    <property type="match status" value="1"/>
</dbReference>
<dbReference type="InterPro" id="IPR028082">
    <property type="entry name" value="Peripla_BP_I"/>
</dbReference>
<dbReference type="Pfam" id="PF13407">
    <property type="entry name" value="Peripla_BP_4"/>
    <property type="match status" value="1"/>
</dbReference>
<dbReference type="RefSeq" id="WP_208601464.1">
    <property type="nucleotide sequence ID" value="NZ_FNTC01000002.1"/>
</dbReference>
<dbReference type="GO" id="GO:0055085">
    <property type="term" value="P:transmembrane transport"/>
    <property type="evidence" value="ECO:0007669"/>
    <property type="project" value="UniProtKB-ARBA"/>
</dbReference>
<dbReference type="PANTHER" id="PTHR46847:SF1">
    <property type="entry name" value="D-ALLOSE-BINDING PERIPLASMIC PROTEIN-RELATED"/>
    <property type="match status" value="1"/>
</dbReference>
<evidence type="ECO:0000313" key="7">
    <source>
        <dbReference type="Proteomes" id="UP000198542"/>
    </source>
</evidence>
<comment type="subcellular location">
    <subcellularLocation>
        <location evidence="1">Cell envelope</location>
    </subcellularLocation>
</comment>
<proteinExistence type="inferred from homology"/>
<evidence type="ECO:0000256" key="2">
    <source>
        <dbReference type="ARBA" id="ARBA00007639"/>
    </source>
</evidence>
<organism evidence="6 7">
    <name type="scientific">Pseudomonas jessenii</name>
    <dbReference type="NCBI Taxonomy" id="77298"/>
    <lineage>
        <taxon>Bacteria</taxon>
        <taxon>Pseudomonadati</taxon>
        <taxon>Pseudomonadota</taxon>
        <taxon>Gammaproteobacteria</taxon>
        <taxon>Pseudomonadales</taxon>
        <taxon>Pseudomonadaceae</taxon>
        <taxon>Pseudomonas</taxon>
    </lineage>
</organism>
<evidence type="ECO:0000256" key="1">
    <source>
        <dbReference type="ARBA" id="ARBA00004196"/>
    </source>
</evidence>
<feature type="domain" description="Periplasmic binding protein" evidence="5">
    <location>
        <begin position="59"/>
        <end position="313"/>
    </location>
</feature>
<keyword evidence="7" id="KW-1185">Reference proteome</keyword>
<dbReference type="SUPFAM" id="SSF53822">
    <property type="entry name" value="Periplasmic binding protein-like I"/>
    <property type="match status" value="1"/>
</dbReference>